<gene>
    <name evidence="1" type="ORF">CWATWH0005_5388</name>
</gene>
<accession>T2IU25</accession>
<reference evidence="1 2" key="2">
    <citation type="submission" date="2013-09" db="EMBL/GenBank/DDBJ databases">
        <title>Whole genome comparison of six Crocosphaera watsonii strains with differing phenotypes.</title>
        <authorList>
            <person name="Bench S.R."/>
            <person name="Heller P."/>
            <person name="Frank I."/>
            <person name="Arciniega M."/>
            <person name="Shilova I.N."/>
            <person name="Zehr J.P."/>
        </authorList>
    </citation>
    <scope>NUCLEOTIDE SEQUENCE [LARGE SCALE GENOMIC DNA]</scope>
    <source>
        <strain evidence="1 2">WH 0005</strain>
    </source>
</reference>
<dbReference type="Gene3D" id="3.40.50.300">
    <property type="entry name" value="P-loop containing nucleotide triphosphate hydrolases"/>
    <property type="match status" value="1"/>
</dbReference>
<organism evidence="1 2">
    <name type="scientific">Crocosphaera watsonii WH 0005</name>
    <dbReference type="NCBI Taxonomy" id="423472"/>
    <lineage>
        <taxon>Bacteria</taxon>
        <taxon>Bacillati</taxon>
        <taxon>Cyanobacteriota</taxon>
        <taxon>Cyanophyceae</taxon>
        <taxon>Oscillatoriophycideae</taxon>
        <taxon>Chroococcales</taxon>
        <taxon>Aphanothecaceae</taxon>
        <taxon>Crocosphaera</taxon>
    </lineage>
</organism>
<name>T2IU25_CROWT</name>
<reference evidence="1 2" key="1">
    <citation type="submission" date="2013-01" db="EMBL/GenBank/DDBJ databases">
        <authorList>
            <person name="Bench S."/>
        </authorList>
    </citation>
    <scope>NUCLEOTIDE SEQUENCE [LARGE SCALE GENOMIC DNA]</scope>
    <source>
        <strain evidence="1 2">WH 0005</strain>
    </source>
</reference>
<dbReference type="EMBL" id="CAQL01000766">
    <property type="protein sequence ID" value="CCQ57116.1"/>
    <property type="molecule type" value="Genomic_DNA"/>
</dbReference>
<dbReference type="PANTHER" id="PTHR34301">
    <property type="entry name" value="DNA-BINDING PROTEIN-RELATED"/>
    <property type="match status" value="1"/>
</dbReference>
<dbReference type="SUPFAM" id="SSF52540">
    <property type="entry name" value="P-loop containing nucleoside triphosphate hydrolases"/>
    <property type="match status" value="1"/>
</dbReference>
<evidence type="ECO:0000313" key="2">
    <source>
        <dbReference type="Proteomes" id="UP000017981"/>
    </source>
</evidence>
<evidence type="ECO:0000313" key="1">
    <source>
        <dbReference type="EMBL" id="CCQ57116.1"/>
    </source>
</evidence>
<dbReference type="Proteomes" id="UP000017981">
    <property type="component" value="Unassembled WGS sequence"/>
</dbReference>
<dbReference type="AlphaFoldDB" id="T2IU25"/>
<dbReference type="PANTHER" id="PTHR34301:SF8">
    <property type="entry name" value="ATPASE DOMAIN-CONTAINING PROTEIN"/>
    <property type="match status" value="1"/>
</dbReference>
<dbReference type="Pfam" id="PF14516">
    <property type="entry name" value="AAA_35"/>
    <property type="match status" value="1"/>
</dbReference>
<protein>
    <recommendedName>
        <fullName evidence="3">ATPase</fullName>
    </recommendedName>
</protein>
<sequence>MALIFIGSELPEELPEELPSELPEELSEELTGGVAVGVAVGVAYGVAVGVAGGVAILRPENWLMGCYLSSWLLKQRGLLTSRITVVPLPNVATLLENWLREDWQAGIYNLNQILEYSLQFIAVIKAINQAIKKIPDEQLIYRFSQLSEITKDWDLVKYCSASLRDSLKSRALDGFFLLLPAWKRSLKSRLNTDLRIDTFPHAIAAGFWYLYQENPSKATEAFQVTRSLLYGEEMYVLATILTTLEQPEDWQDIVTINLPSFPSPPYLRSNTWEVMNKFQTIIANVQEIEQATTIVRRSTALNRAIGELRNIIERGGKETEKDKFLPEAERDLIIKIAQKWKSSLETIATEVGDITITEPISSPYVIGDPVFGQLFVGREDILRELKELWINAAQVQSVILYGHRRMGKTSILRNINSCLDADIKLAYLNLQILGEVRQGSSEIVMAMSDEISEVLDISAPNDTDFLQSPERTFRRFLKKIEKEMTCQGLIIALDEFETLEYLIEEEKISKEFMKSLRSWVQMSPKIGFIFAGLHTLKEMSSDYFHPFYASFSRNILVSFLSKPATNQLLESPNENFTLQYTKEALEEIYYLSNGQPYLVNLIGFYLIRRFNDYRFNQKIKTDDKLTLEDVTAIINNNFFQQGSYYFHGIWNQAATSPDGQQEIIKILAPYQQGLTINQLLETSNFTESEIEPIIESLKRHDVIEEKDNKYVITVELFRQWVTNEYYVAQEKN</sequence>
<comment type="caution">
    <text evidence="1">The sequence shown here is derived from an EMBL/GenBank/DDBJ whole genome shotgun (WGS) entry which is preliminary data.</text>
</comment>
<dbReference type="InterPro" id="IPR027417">
    <property type="entry name" value="P-loop_NTPase"/>
</dbReference>
<proteinExistence type="predicted"/>
<evidence type="ECO:0008006" key="3">
    <source>
        <dbReference type="Google" id="ProtNLM"/>
    </source>
</evidence>